<accession>A0A3Q3ND44</accession>
<sequence>LHVQEFLTLVPRRRTNNSFQKLLTEGQCHKRWISVPASPQPCQHKCERESSIFFNLVVSHCTAVRDMPKSLSHWCLMEDKLSKEAVENKLYRLETNLFPEAIFLSLLSNCHL</sequence>
<name>A0A3Q3ND44_9LABR</name>
<evidence type="ECO:0000313" key="1">
    <source>
        <dbReference type="Ensembl" id="ENSLBEP00000032135.1"/>
    </source>
</evidence>
<reference evidence="1" key="2">
    <citation type="submission" date="2025-09" db="UniProtKB">
        <authorList>
            <consortium name="Ensembl"/>
        </authorList>
    </citation>
    <scope>IDENTIFICATION</scope>
</reference>
<evidence type="ECO:0000313" key="2">
    <source>
        <dbReference type="Proteomes" id="UP000261660"/>
    </source>
</evidence>
<reference evidence="1" key="1">
    <citation type="submission" date="2025-08" db="UniProtKB">
        <authorList>
            <consortium name="Ensembl"/>
        </authorList>
    </citation>
    <scope>IDENTIFICATION</scope>
</reference>
<dbReference type="Ensembl" id="ENSLBET00000033577.1">
    <property type="protein sequence ID" value="ENSLBEP00000032135.1"/>
    <property type="gene ID" value="ENSLBEG00000024236.1"/>
</dbReference>
<proteinExistence type="predicted"/>
<dbReference type="Proteomes" id="UP000261660">
    <property type="component" value="Unplaced"/>
</dbReference>
<dbReference type="InParanoid" id="A0A3Q3ND44"/>
<dbReference type="AlphaFoldDB" id="A0A3Q3ND44"/>
<protein>
    <submittedName>
        <fullName evidence="1">Uncharacterized protein</fullName>
    </submittedName>
</protein>
<organism evidence="1 2">
    <name type="scientific">Labrus bergylta</name>
    <name type="common">ballan wrasse</name>
    <dbReference type="NCBI Taxonomy" id="56723"/>
    <lineage>
        <taxon>Eukaryota</taxon>
        <taxon>Metazoa</taxon>
        <taxon>Chordata</taxon>
        <taxon>Craniata</taxon>
        <taxon>Vertebrata</taxon>
        <taxon>Euteleostomi</taxon>
        <taxon>Actinopterygii</taxon>
        <taxon>Neopterygii</taxon>
        <taxon>Teleostei</taxon>
        <taxon>Neoteleostei</taxon>
        <taxon>Acanthomorphata</taxon>
        <taxon>Eupercaria</taxon>
        <taxon>Labriformes</taxon>
        <taxon>Labridae</taxon>
        <taxon>Labrus</taxon>
    </lineage>
</organism>
<keyword evidence="2" id="KW-1185">Reference proteome</keyword>